<dbReference type="HOGENOM" id="CLU_118864_3_1_1"/>
<accession>H2NS74</accession>
<sequence length="104" mass="12219">PTWRNPISTKNTKLAGRGGTCLKSQLLRRLRQENHLNPGGRGCGELRSRHCTPAWATRAKFCLQKKLRGYIQRARILERRDYRIFFPFQQQDLHWESILLSPAF</sequence>
<dbReference type="eggNOG" id="ENOG502RWAE">
    <property type="taxonomic scope" value="Eukaryota"/>
</dbReference>
<reference evidence="1" key="3">
    <citation type="submission" date="2025-09" db="UniProtKB">
        <authorList>
            <consortium name="Ensembl"/>
        </authorList>
    </citation>
    <scope>IDENTIFICATION</scope>
</reference>
<dbReference type="Proteomes" id="UP000001595">
    <property type="component" value="Chromosome 10"/>
</dbReference>
<protein>
    <submittedName>
        <fullName evidence="1">Uncharacterized protein</fullName>
    </submittedName>
</protein>
<reference evidence="1 2" key="1">
    <citation type="submission" date="2008-02" db="EMBL/GenBank/DDBJ databases">
        <title>A 6x draft sequence assembly of the Pongo pygmaeus abelii genome.</title>
        <authorList>
            <person name="Wilson R.K."/>
            <person name="Mardis E."/>
        </authorList>
    </citation>
    <scope>NUCLEOTIDE SEQUENCE [LARGE SCALE GENOMIC DNA]</scope>
</reference>
<evidence type="ECO:0000313" key="1">
    <source>
        <dbReference type="Ensembl" id="ENSPPYP00000008781.2"/>
    </source>
</evidence>
<dbReference type="PROSITE" id="PS50096">
    <property type="entry name" value="IQ"/>
    <property type="match status" value="1"/>
</dbReference>
<reference evidence="1" key="2">
    <citation type="submission" date="2025-08" db="UniProtKB">
        <authorList>
            <consortium name="Ensembl"/>
        </authorList>
    </citation>
    <scope>IDENTIFICATION</scope>
</reference>
<dbReference type="AlphaFoldDB" id="H2NS74"/>
<proteinExistence type="predicted"/>
<organism evidence="1 2">
    <name type="scientific">Pongo abelii</name>
    <name type="common">Sumatran orangutan</name>
    <name type="synonym">Pongo pygmaeus abelii</name>
    <dbReference type="NCBI Taxonomy" id="9601"/>
    <lineage>
        <taxon>Eukaryota</taxon>
        <taxon>Metazoa</taxon>
        <taxon>Chordata</taxon>
        <taxon>Craniata</taxon>
        <taxon>Vertebrata</taxon>
        <taxon>Euteleostomi</taxon>
        <taxon>Mammalia</taxon>
        <taxon>Eutheria</taxon>
        <taxon>Euarchontoglires</taxon>
        <taxon>Primates</taxon>
        <taxon>Haplorrhini</taxon>
        <taxon>Catarrhini</taxon>
        <taxon>Hominidae</taxon>
        <taxon>Pongo</taxon>
    </lineage>
</organism>
<evidence type="ECO:0000313" key="2">
    <source>
        <dbReference type="Proteomes" id="UP000001595"/>
    </source>
</evidence>
<dbReference type="InParanoid" id="H2NS74"/>
<dbReference type="Ensembl" id="ENSPPYT00000009140.2">
    <property type="protein sequence ID" value="ENSPPYP00000008781.2"/>
    <property type="gene ID" value="ENSPPYG00000007794.2"/>
</dbReference>
<name>H2NS74_PONAB</name>
<keyword evidence="2" id="KW-1185">Reference proteome</keyword>
<dbReference type="GeneTree" id="ENSGT01030000238095"/>